<proteinExistence type="predicted"/>
<organism evidence="1 2">
    <name type="scientific">Bos mutus</name>
    <name type="common">wild yak</name>
    <dbReference type="NCBI Taxonomy" id="72004"/>
    <lineage>
        <taxon>Eukaryota</taxon>
        <taxon>Metazoa</taxon>
        <taxon>Chordata</taxon>
        <taxon>Craniata</taxon>
        <taxon>Vertebrata</taxon>
        <taxon>Euteleostomi</taxon>
        <taxon>Mammalia</taxon>
        <taxon>Eutheria</taxon>
        <taxon>Laurasiatheria</taxon>
        <taxon>Artiodactyla</taxon>
        <taxon>Ruminantia</taxon>
        <taxon>Pecora</taxon>
        <taxon>Bovidae</taxon>
        <taxon>Bovinae</taxon>
        <taxon>Bos</taxon>
    </lineage>
</organism>
<dbReference type="EMBL" id="VBQZ03000064">
    <property type="protein sequence ID" value="MXQ90476.1"/>
    <property type="molecule type" value="Genomic_DNA"/>
</dbReference>
<gene>
    <name evidence="1" type="ORF">E5288_WYG016138</name>
</gene>
<name>A0A6B0RRC2_9CETA</name>
<keyword evidence="2" id="KW-1185">Reference proteome</keyword>
<accession>A0A6B0RRC2</accession>
<dbReference type="AlphaFoldDB" id="A0A6B0RRC2"/>
<dbReference type="Proteomes" id="UP000322234">
    <property type="component" value="Unassembled WGS sequence"/>
</dbReference>
<evidence type="ECO:0000313" key="1">
    <source>
        <dbReference type="EMBL" id="MXQ90476.1"/>
    </source>
</evidence>
<sequence>MAAPLRLAQDAGSELTFQFPLPGFQCCAVSEKTPPRPSVSPRPQCHGHLCRTSVSGMAIELLYVSNTDVTAVQLTTLFHTGDRALARPVEQPFLFIPRGPASKPCPLTQGALRPGQTLALAVAAAKLLLLPGPPSPSSGKTLVTAGPIPADGKPSRKMLWTAGDKHGGWEVTLSLRTRPHGVTNSPGAPVLQTASRNQWVLSDKRSTPVTRPACLSVATQGSADHFNAKTGLSSTLYPPTMGCGARGCGCGGCAALESERAA</sequence>
<reference evidence="1" key="1">
    <citation type="submission" date="2019-10" db="EMBL/GenBank/DDBJ databases">
        <title>The sequence and de novo assembly of the wild yak genome.</title>
        <authorList>
            <person name="Liu Y."/>
        </authorList>
    </citation>
    <scope>NUCLEOTIDE SEQUENCE [LARGE SCALE GENOMIC DNA]</scope>
    <source>
        <strain evidence="1">WY2019</strain>
    </source>
</reference>
<protein>
    <submittedName>
        <fullName evidence="1">Uncharacterized protein</fullName>
    </submittedName>
</protein>
<evidence type="ECO:0000313" key="2">
    <source>
        <dbReference type="Proteomes" id="UP000322234"/>
    </source>
</evidence>
<comment type="caution">
    <text evidence="1">The sequence shown here is derived from an EMBL/GenBank/DDBJ whole genome shotgun (WGS) entry which is preliminary data.</text>
</comment>